<dbReference type="Proteomes" id="UP000761534">
    <property type="component" value="Unassembled WGS sequence"/>
</dbReference>
<protein>
    <submittedName>
        <fullName evidence="3">Uncharacterized protein</fullName>
    </submittedName>
</protein>
<feature type="transmembrane region" description="Helical" evidence="2">
    <location>
        <begin position="131"/>
        <end position="156"/>
    </location>
</feature>
<keyword evidence="2" id="KW-0472">Membrane</keyword>
<keyword evidence="4" id="KW-1185">Reference proteome</keyword>
<accession>A0A642V6I7</accession>
<dbReference type="PANTHER" id="PTHR35184">
    <property type="entry name" value="YALI0C10208P"/>
    <property type="match status" value="1"/>
</dbReference>
<comment type="caution">
    <text evidence="3">The sequence shown here is derived from an EMBL/GenBank/DDBJ whole genome shotgun (WGS) entry which is preliminary data.</text>
</comment>
<feature type="transmembrane region" description="Helical" evidence="2">
    <location>
        <begin position="359"/>
        <end position="378"/>
    </location>
</feature>
<dbReference type="VEuPathDB" id="FungiDB:TRICI_002464"/>
<proteinExistence type="predicted"/>
<feature type="transmembrane region" description="Helical" evidence="2">
    <location>
        <begin position="313"/>
        <end position="339"/>
    </location>
</feature>
<evidence type="ECO:0000256" key="1">
    <source>
        <dbReference type="SAM" id="MobiDB-lite"/>
    </source>
</evidence>
<dbReference type="AlphaFoldDB" id="A0A642V6I7"/>
<feature type="transmembrane region" description="Helical" evidence="2">
    <location>
        <begin position="210"/>
        <end position="233"/>
    </location>
</feature>
<feature type="transmembrane region" description="Helical" evidence="2">
    <location>
        <begin position="176"/>
        <end position="198"/>
    </location>
</feature>
<dbReference type="InterPro" id="IPR021460">
    <property type="entry name" value="DUF3112"/>
</dbReference>
<gene>
    <name evidence="3" type="ORF">TRICI_002464</name>
</gene>
<feature type="region of interest" description="Disordered" evidence="1">
    <location>
        <begin position="423"/>
        <end position="459"/>
    </location>
</feature>
<dbReference type="Pfam" id="PF11309">
    <property type="entry name" value="DUF3112"/>
    <property type="match status" value="1"/>
</dbReference>
<evidence type="ECO:0000313" key="4">
    <source>
        <dbReference type="Proteomes" id="UP000761534"/>
    </source>
</evidence>
<dbReference type="OrthoDB" id="3357002at2759"/>
<evidence type="ECO:0000256" key="2">
    <source>
        <dbReference type="SAM" id="Phobius"/>
    </source>
</evidence>
<reference evidence="3" key="1">
    <citation type="journal article" date="2019" name="G3 (Bethesda)">
        <title>Genome Assemblies of Two Rare Opportunistic Yeast Pathogens: Diutina rugosa (syn. Candida rugosa) and Trichomonascus ciferrii (syn. Candida ciferrii).</title>
        <authorList>
            <person name="Mixao V."/>
            <person name="Saus E."/>
            <person name="Hansen A.P."/>
            <person name="Lass-Florl C."/>
            <person name="Gabaldon T."/>
        </authorList>
    </citation>
    <scope>NUCLEOTIDE SEQUENCE</scope>
    <source>
        <strain evidence="3">CBS 4856</strain>
    </source>
</reference>
<feature type="transmembrane region" description="Helical" evidence="2">
    <location>
        <begin position="70"/>
        <end position="88"/>
    </location>
</feature>
<name>A0A642V6I7_9ASCO</name>
<dbReference type="PANTHER" id="PTHR35184:SF1">
    <property type="entry name" value="INTEGRAL MEMBRANE PROTEIN"/>
    <property type="match status" value="1"/>
</dbReference>
<keyword evidence="2" id="KW-1133">Transmembrane helix</keyword>
<sequence length="459" mass="51602">MGRGIGTFPLDILGLMTPPEFAPGTGIIPLNKNATEIYEVIPDVIVKRVVTQMNGLFGDYPDESDLAPCILFMILYLIISGGHLVIFIRNTQRGHKFLLSLGLCGYALFRVIGFGLRIAWSKDVLNISMGIASTVFCQVPVLLLNVMTMFMAHRIFTWRHPQTGRATWFRAFNIQLYVMVIGVIIMAILGTSIPYIYYLDEEHFKMCQKAAQAAGCLQVAYAMGGVIVIALAWSVKPGKIDSRLFNVPEKRPEEYPATLQPYWIDHFRPLYYVNPKEIKTASHGVIPVIASREKPANGLSRPQNPHRHHHPSIYTSIAIVIGSCLTLTFCCCFRLATLFIIRPRGGYGAPFGHFTYRNIVFYVLYGALELLVNIMLMVTRVDLRFYAPDKKAGERGVTDTQPPTGQIESFLRIGGEEKDKKIKEDNVSEELQAGSEYRENSTENLRGSDEQKIEERDIA</sequence>
<dbReference type="EMBL" id="SWFS01000168">
    <property type="protein sequence ID" value="KAA8915386.1"/>
    <property type="molecule type" value="Genomic_DNA"/>
</dbReference>
<feature type="compositionally biased region" description="Basic and acidic residues" evidence="1">
    <location>
        <begin position="436"/>
        <end position="459"/>
    </location>
</feature>
<evidence type="ECO:0000313" key="3">
    <source>
        <dbReference type="EMBL" id="KAA8915386.1"/>
    </source>
</evidence>
<feature type="transmembrane region" description="Helical" evidence="2">
    <location>
        <begin position="97"/>
        <end position="119"/>
    </location>
</feature>
<keyword evidence="2" id="KW-0812">Transmembrane</keyword>
<organism evidence="3 4">
    <name type="scientific">Trichomonascus ciferrii</name>
    <dbReference type="NCBI Taxonomy" id="44093"/>
    <lineage>
        <taxon>Eukaryota</taxon>
        <taxon>Fungi</taxon>
        <taxon>Dikarya</taxon>
        <taxon>Ascomycota</taxon>
        <taxon>Saccharomycotina</taxon>
        <taxon>Dipodascomycetes</taxon>
        <taxon>Dipodascales</taxon>
        <taxon>Trichomonascaceae</taxon>
        <taxon>Trichomonascus</taxon>
        <taxon>Trichomonascus ciferrii complex</taxon>
    </lineage>
</organism>